<proteinExistence type="predicted"/>
<keyword evidence="3" id="KW-1185">Reference proteome</keyword>
<feature type="region of interest" description="Disordered" evidence="1">
    <location>
        <begin position="186"/>
        <end position="223"/>
    </location>
</feature>
<name>A0A8I2Z3W6_9AGAM</name>
<evidence type="ECO:0000313" key="3">
    <source>
        <dbReference type="Proteomes" id="UP000683000"/>
    </source>
</evidence>
<evidence type="ECO:0008006" key="4">
    <source>
        <dbReference type="Google" id="ProtNLM"/>
    </source>
</evidence>
<protein>
    <recommendedName>
        <fullName evidence="4">C2H2-type domain-containing protein</fullName>
    </recommendedName>
</protein>
<accession>A0A8I2Z3W6</accession>
<sequence>MALFDGAPTFTPGDWLNESLSPWNPWPLHPVPHSATPFPGGVLGLESPAAFPHSSAQADLDFRPEHGIEWDFASGRHTRGSVPLDTKMWSPSPVIVSPYSPSGPHISDVRSYGSLPLLAGGSKDFVNAFTSYRTMSRDVALNPQAKVHTQEEQGLIPGFSTSMEYHHACATTNLDHVAFPKNGLQVSPSSSGAVDDREDFGNDKVQPPVMLYHTPRKNGPHRRRYQRRACAINIEGLWIDEDDLYSGAGQGNAMISVHECQWAKYSNPCGMWIIGSRPHVGTHIRKWHPQSHVDSMAKCQWNGCTASKAMLKDSINRHVVTVHLSEGFHCHGCNQELSRKDVYDQHVRNGLCRNAEATIVYGREHKVIDTKKALQRGGPVRHAD</sequence>
<feature type="compositionally biased region" description="Basic residues" evidence="1">
    <location>
        <begin position="214"/>
        <end position="223"/>
    </location>
</feature>
<dbReference type="Proteomes" id="UP000683000">
    <property type="component" value="Unassembled WGS sequence"/>
</dbReference>
<organism evidence="2 3">
    <name type="scientific">Boletus reticuloceps</name>
    <dbReference type="NCBI Taxonomy" id="495285"/>
    <lineage>
        <taxon>Eukaryota</taxon>
        <taxon>Fungi</taxon>
        <taxon>Dikarya</taxon>
        <taxon>Basidiomycota</taxon>
        <taxon>Agaricomycotina</taxon>
        <taxon>Agaricomycetes</taxon>
        <taxon>Agaricomycetidae</taxon>
        <taxon>Boletales</taxon>
        <taxon>Boletineae</taxon>
        <taxon>Boletaceae</taxon>
        <taxon>Boletoideae</taxon>
        <taxon>Boletus</taxon>
    </lineage>
</organism>
<dbReference type="EMBL" id="JAGFBS010000001">
    <property type="protein sequence ID" value="KAG6382102.1"/>
    <property type="molecule type" value="Genomic_DNA"/>
</dbReference>
<comment type="caution">
    <text evidence="2">The sequence shown here is derived from an EMBL/GenBank/DDBJ whole genome shotgun (WGS) entry which is preliminary data.</text>
</comment>
<gene>
    <name evidence="2" type="ORF">JVT61DRAFT_745</name>
</gene>
<evidence type="ECO:0000313" key="2">
    <source>
        <dbReference type="EMBL" id="KAG6382102.1"/>
    </source>
</evidence>
<reference evidence="2" key="1">
    <citation type="submission" date="2021-03" db="EMBL/GenBank/DDBJ databases">
        <title>Evolutionary innovations through gain and loss of genes in the ectomycorrhizal Boletales.</title>
        <authorList>
            <person name="Wu G."/>
            <person name="Miyauchi S."/>
            <person name="Morin E."/>
            <person name="Yang Z.-L."/>
            <person name="Xu J."/>
            <person name="Martin F.M."/>
        </authorList>
    </citation>
    <scope>NUCLEOTIDE SEQUENCE</scope>
    <source>
        <strain evidence="2">BR01</strain>
    </source>
</reference>
<evidence type="ECO:0000256" key="1">
    <source>
        <dbReference type="SAM" id="MobiDB-lite"/>
    </source>
</evidence>
<dbReference type="OrthoDB" id="2676372at2759"/>
<dbReference type="AlphaFoldDB" id="A0A8I2Z3W6"/>